<dbReference type="Gene3D" id="3.30.70.1530">
    <property type="entry name" value="Hypothetical protein rpa1041"/>
    <property type="match status" value="1"/>
</dbReference>
<dbReference type="InterPro" id="IPR006182">
    <property type="entry name" value="FliF_N_dom"/>
</dbReference>
<evidence type="ECO:0000313" key="11">
    <source>
        <dbReference type="Proteomes" id="UP001429580"/>
    </source>
</evidence>
<keyword evidence="6 8" id="KW-0998">Cell outer membrane</keyword>
<dbReference type="PROSITE" id="PS51257">
    <property type="entry name" value="PROKAR_LIPOPROTEIN"/>
    <property type="match status" value="1"/>
</dbReference>
<dbReference type="PANTHER" id="PTHR30046">
    <property type="entry name" value="FLAGELLAR M-RING PROTEIN"/>
    <property type="match status" value="1"/>
</dbReference>
<dbReference type="Pfam" id="PF01514">
    <property type="entry name" value="YscJ_FliF"/>
    <property type="match status" value="1"/>
</dbReference>
<sequence>MERRPAASGWRRMAVWLAVGLALLLAGCKSDLYTGLTEVEANRMLAELLTSGITAEKVVSGKSGFAIRVDERDVLRSLALLNGKGLPTISHASINEVFQKSGIMSSPFEEKVRYVSTLGDEVARTLSFIDGVLAARVHIVQPDPPQMGKQPTPASAAVFIKHQAGVDLDFFVPQIRRLVSSSIEGLDYAAVTVILSEAVPMKPDASAHLDATIELLPGLAVRETDAARFREILYIVAGVVALLVIAVIACLYLYWRARTGKARANADDATPSALEPT</sequence>
<proteinExistence type="inferred from homology"/>
<keyword evidence="8" id="KW-0812">Transmembrane</keyword>
<accession>A0ABX0V6M1</accession>
<keyword evidence="4 8" id="KW-0472">Membrane</keyword>
<keyword evidence="7 8" id="KW-0449">Lipoprotein</keyword>
<dbReference type="EMBL" id="JAASQI010000008">
    <property type="protein sequence ID" value="NIJ59425.1"/>
    <property type="molecule type" value="Genomic_DNA"/>
</dbReference>
<dbReference type="InterPro" id="IPR045851">
    <property type="entry name" value="AMP-bd_C_sf"/>
</dbReference>
<dbReference type="InterPro" id="IPR003282">
    <property type="entry name" value="T3SS_SctJ"/>
</dbReference>
<evidence type="ECO:0000256" key="4">
    <source>
        <dbReference type="ARBA" id="ARBA00023136"/>
    </source>
</evidence>
<evidence type="ECO:0000256" key="3">
    <source>
        <dbReference type="ARBA" id="ARBA00022729"/>
    </source>
</evidence>
<dbReference type="PANTHER" id="PTHR30046:SF2">
    <property type="entry name" value="YOP PROTEINS TRANSLOCATION LIPOPROTEIN J"/>
    <property type="match status" value="1"/>
</dbReference>
<dbReference type="InterPro" id="IPR043427">
    <property type="entry name" value="YscJ/FliF"/>
</dbReference>
<name>A0ABX0V6M1_9HYPH</name>
<reference evidence="10 11" key="1">
    <citation type="submission" date="2020-03" db="EMBL/GenBank/DDBJ databases">
        <title>Genomic Encyclopedia of Type Strains, Phase IV (KMG-IV): sequencing the most valuable type-strain genomes for metagenomic binning, comparative biology and taxonomic classification.</title>
        <authorList>
            <person name="Goeker M."/>
        </authorList>
    </citation>
    <scope>NUCLEOTIDE SEQUENCE [LARGE SCALE GENOMIC DNA]</scope>
    <source>
        <strain evidence="10 11">DSM 103870</strain>
    </source>
</reference>
<keyword evidence="5 8" id="KW-0564">Palmitate</keyword>
<keyword evidence="11" id="KW-1185">Reference proteome</keyword>
<evidence type="ECO:0000256" key="5">
    <source>
        <dbReference type="ARBA" id="ARBA00023139"/>
    </source>
</evidence>
<dbReference type="Proteomes" id="UP001429580">
    <property type="component" value="Unassembled WGS sequence"/>
</dbReference>
<protein>
    <recommendedName>
        <fullName evidence="8">Lipoprotein</fullName>
    </recommendedName>
</protein>
<keyword evidence="3 8" id="KW-0732">Signal</keyword>
<comment type="similarity">
    <text evidence="2 8">Belongs to the YscJ lipoprotein family.</text>
</comment>
<evidence type="ECO:0000313" key="10">
    <source>
        <dbReference type="EMBL" id="NIJ59425.1"/>
    </source>
</evidence>
<comment type="caution">
    <text evidence="10">The sequence shown here is derived from an EMBL/GenBank/DDBJ whole genome shotgun (WGS) entry which is preliminary data.</text>
</comment>
<feature type="domain" description="Flagellar M-ring N-terminal" evidence="9">
    <location>
        <begin position="31"/>
        <end position="194"/>
    </location>
</feature>
<dbReference type="NCBIfam" id="TIGR02544">
    <property type="entry name" value="III_secr_YscJ"/>
    <property type="match status" value="1"/>
</dbReference>
<evidence type="ECO:0000256" key="7">
    <source>
        <dbReference type="ARBA" id="ARBA00023288"/>
    </source>
</evidence>
<organism evidence="10 11">
    <name type="scientific">Pseudochelatococcus lubricantis</name>
    <dbReference type="NCBI Taxonomy" id="1538102"/>
    <lineage>
        <taxon>Bacteria</taxon>
        <taxon>Pseudomonadati</taxon>
        <taxon>Pseudomonadota</taxon>
        <taxon>Alphaproteobacteria</taxon>
        <taxon>Hyphomicrobiales</taxon>
        <taxon>Chelatococcaceae</taxon>
        <taxon>Pseudochelatococcus</taxon>
    </lineage>
</organism>
<evidence type="ECO:0000256" key="6">
    <source>
        <dbReference type="ARBA" id="ARBA00023237"/>
    </source>
</evidence>
<evidence type="ECO:0000256" key="1">
    <source>
        <dbReference type="ARBA" id="ARBA00004459"/>
    </source>
</evidence>
<evidence type="ECO:0000259" key="9">
    <source>
        <dbReference type="Pfam" id="PF01514"/>
    </source>
</evidence>
<dbReference type="PRINTS" id="PR01338">
    <property type="entry name" value="TYPE3OMKPROT"/>
</dbReference>
<evidence type="ECO:0000256" key="2">
    <source>
        <dbReference type="ARBA" id="ARBA00009509"/>
    </source>
</evidence>
<gene>
    <name evidence="10" type="ORF">FHS82_003280</name>
</gene>
<feature type="transmembrane region" description="Helical" evidence="8">
    <location>
        <begin position="232"/>
        <end position="255"/>
    </location>
</feature>
<comment type="subcellular location">
    <subcellularLocation>
        <location evidence="1">Cell outer membrane</location>
        <topology evidence="1">Lipid-anchor</topology>
    </subcellularLocation>
</comment>
<dbReference type="RefSeq" id="WP_166954730.1">
    <property type="nucleotide sequence ID" value="NZ_JAASQI010000008.1"/>
</dbReference>
<dbReference type="Gene3D" id="3.30.300.30">
    <property type="match status" value="1"/>
</dbReference>
<evidence type="ECO:0000256" key="8">
    <source>
        <dbReference type="RuleBase" id="RU364102"/>
    </source>
</evidence>
<keyword evidence="8" id="KW-1133">Transmembrane helix</keyword>